<protein>
    <submittedName>
        <fullName evidence="1">Nucleoside 2-deoxyribosyltransferase</fullName>
    </submittedName>
</protein>
<reference evidence="1" key="2">
    <citation type="submission" date="2020-01" db="EMBL/GenBank/DDBJ databases">
        <authorList>
            <person name="Campanaro S."/>
        </authorList>
    </citation>
    <scope>NUCLEOTIDE SEQUENCE</scope>
    <source>
        <strain evidence="1">AS06rmzACSIP_7</strain>
    </source>
</reference>
<dbReference type="Gene3D" id="3.40.50.450">
    <property type="match status" value="1"/>
</dbReference>
<name>A0A971RZL9_9BACT</name>
<dbReference type="GO" id="GO:0009159">
    <property type="term" value="P:deoxyribonucleoside monophosphate catabolic process"/>
    <property type="evidence" value="ECO:0007669"/>
    <property type="project" value="TreeGrafter"/>
</dbReference>
<evidence type="ECO:0000313" key="1">
    <source>
        <dbReference type="EMBL" id="NLW34096.1"/>
    </source>
</evidence>
<dbReference type="AlphaFoldDB" id="A0A971RZL9"/>
<dbReference type="PANTHER" id="PTHR15364:SF0">
    <property type="entry name" value="2'-DEOXYNUCLEOSIDE 5'-PHOSPHATE N-HYDROLASE 1"/>
    <property type="match status" value="1"/>
</dbReference>
<evidence type="ECO:0000313" key="2">
    <source>
        <dbReference type="Proteomes" id="UP000777265"/>
    </source>
</evidence>
<dbReference type="SUPFAM" id="SSF52309">
    <property type="entry name" value="N-(deoxy)ribosyltransferase-like"/>
    <property type="match status" value="1"/>
</dbReference>
<dbReference type="InterPro" id="IPR051239">
    <property type="entry name" value="2'-dNMP_N-hydrolase"/>
</dbReference>
<reference evidence="1" key="1">
    <citation type="journal article" date="2020" name="Biotechnol. Biofuels">
        <title>New insights from the biogas microbiome by comprehensive genome-resolved metagenomics of nearly 1600 species originating from multiple anaerobic digesters.</title>
        <authorList>
            <person name="Campanaro S."/>
            <person name="Treu L."/>
            <person name="Rodriguez-R L.M."/>
            <person name="Kovalovszki A."/>
            <person name="Ziels R.M."/>
            <person name="Maus I."/>
            <person name="Zhu X."/>
            <person name="Kougias P.G."/>
            <person name="Basile A."/>
            <person name="Luo G."/>
            <person name="Schluter A."/>
            <person name="Konstantinidis K.T."/>
            <person name="Angelidaki I."/>
        </authorList>
    </citation>
    <scope>NUCLEOTIDE SEQUENCE</scope>
    <source>
        <strain evidence="1">AS06rmzACSIP_7</strain>
    </source>
</reference>
<sequence>MPVFVYLAGPLFSFAERDFNTRLALALGEAGYEVLLPQERCKDLGDRLRDIYYQCVADLEKSDVAVAVFDGPDVDSGTAFEVGYACAQKKPVIGLRTDARGCQGDGPNAMLRFSVRYIDGRDMGFTDMVSAVLKEIGRLLTEGAGQYAG</sequence>
<organism evidence="1 2">
    <name type="scientific">Syntrophorhabdus aromaticivorans</name>
    <dbReference type="NCBI Taxonomy" id="328301"/>
    <lineage>
        <taxon>Bacteria</taxon>
        <taxon>Pseudomonadati</taxon>
        <taxon>Thermodesulfobacteriota</taxon>
        <taxon>Syntrophorhabdia</taxon>
        <taxon>Syntrophorhabdales</taxon>
        <taxon>Syntrophorhabdaceae</taxon>
        <taxon>Syntrophorhabdus</taxon>
    </lineage>
</organism>
<dbReference type="EMBL" id="JAAYEE010000021">
    <property type="protein sequence ID" value="NLW34096.1"/>
    <property type="molecule type" value="Genomic_DNA"/>
</dbReference>
<dbReference type="PANTHER" id="PTHR15364">
    <property type="entry name" value="2'-DEOXYNUCLEOSIDE 5'-PHOSPHATE N-HYDROLASE 1"/>
    <property type="match status" value="1"/>
</dbReference>
<dbReference type="GO" id="GO:0070694">
    <property type="term" value="F:5-hydroxymethyl-dUMP N-hydrolase activity"/>
    <property type="evidence" value="ECO:0007669"/>
    <property type="project" value="TreeGrafter"/>
</dbReference>
<dbReference type="Proteomes" id="UP000777265">
    <property type="component" value="Unassembled WGS sequence"/>
</dbReference>
<comment type="caution">
    <text evidence="1">The sequence shown here is derived from an EMBL/GenBank/DDBJ whole genome shotgun (WGS) entry which is preliminary data.</text>
</comment>
<accession>A0A971RZL9</accession>
<dbReference type="InterPro" id="IPR007710">
    <property type="entry name" value="Nucleoside_deoxyribTrfase"/>
</dbReference>
<gene>
    <name evidence="1" type="ORF">GXY80_01250</name>
</gene>
<dbReference type="Pfam" id="PF05014">
    <property type="entry name" value="Nuc_deoxyrib_tr"/>
    <property type="match status" value="1"/>
</dbReference>
<proteinExistence type="predicted"/>